<dbReference type="AlphaFoldDB" id="A0AAD7S0L0"/>
<organism evidence="2 3">
    <name type="scientific">Aldrovandia affinis</name>
    <dbReference type="NCBI Taxonomy" id="143900"/>
    <lineage>
        <taxon>Eukaryota</taxon>
        <taxon>Metazoa</taxon>
        <taxon>Chordata</taxon>
        <taxon>Craniata</taxon>
        <taxon>Vertebrata</taxon>
        <taxon>Euteleostomi</taxon>
        <taxon>Actinopterygii</taxon>
        <taxon>Neopterygii</taxon>
        <taxon>Teleostei</taxon>
        <taxon>Notacanthiformes</taxon>
        <taxon>Halosauridae</taxon>
        <taxon>Aldrovandia</taxon>
    </lineage>
</organism>
<proteinExistence type="predicted"/>
<gene>
    <name evidence="2" type="ORF">AAFF_G00057260</name>
</gene>
<dbReference type="Proteomes" id="UP001221898">
    <property type="component" value="Unassembled WGS sequence"/>
</dbReference>
<evidence type="ECO:0000313" key="3">
    <source>
        <dbReference type="Proteomes" id="UP001221898"/>
    </source>
</evidence>
<feature type="region of interest" description="Disordered" evidence="1">
    <location>
        <begin position="91"/>
        <end position="110"/>
    </location>
</feature>
<name>A0AAD7S0L0_9TELE</name>
<reference evidence="2" key="1">
    <citation type="journal article" date="2023" name="Science">
        <title>Genome structures resolve the early diversification of teleost fishes.</title>
        <authorList>
            <person name="Parey E."/>
            <person name="Louis A."/>
            <person name="Montfort J."/>
            <person name="Bouchez O."/>
            <person name="Roques C."/>
            <person name="Iampietro C."/>
            <person name="Lluch J."/>
            <person name="Castinel A."/>
            <person name="Donnadieu C."/>
            <person name="Desvignes T."/>
            <person name="Floi Bucao C."/>
            <person name="Jouanno E."/>
            <person name="Wen M."/>
            <person name="Mejri S."/>
            <person name="Dirks R."/>
            <person name="Jansen H."/>
            <person name="Henkel C."/>
            <person name="Chen W.J."/>
            <person name="Zahm M."/>
            <person name="Cabau C."/>
            <person name="Klopp C."/>
            <person name="Thompson A.W."/>
            <person name="Robinson-Rechavi M."/>
            <person name="Braasch I."/>
            <person name="Lecointre G."/>
            <person name="Bobe J."/>
            <person name="Postlethwait J.H."/>
            <person name="Berthelot C."/>
            <person name="Roest Crollius H."/>
            <person name="Guiguen Y."/>
        </authorList>
    </citation>
    <scope>NUCLEOTIDE SEQUENCE</scope>
    <source>
        <strain evidence="2">NC1722</strain>
    </source>
</reference>
<accession>A0AAD7S0L0</accession>
<evidence type="ECO:0000313" key="2">
    <source>
        <dbReference type="EMBL" id="KAJ8393811.1"/>
    </source>
</evidence>
<sequence>MGRYAISMVSNCGVNSVPSIGQRVRLGRDGVQKAAPPAPLQYPLYKSRLYFSFTLLSLSYKITFFFHCCSTGTEHHSLKHDRLGELSRHHHRDFPQVLGERRRQAQAEEE</sequence>
<feature type="compositionally biased region" description="Basic and acidic residues" evidence="1">
    <location>
        <begin position="99"/>
        <end position="110"/>
    </location>
</feature>
<comment type="caution">
    <text evidence="2">The sequence shown here is derived from an EMBL/GenBank/DDBJ whole genome shotgun (WGS) entry which is preliminary data.</text>
</comment>
<evidence type="ECO:0000256" key="1">
    <source>
        <dbReference type="SAM" id="MobiDB-lite"/>
    </source>
</evidence>
<keyword evidence="3" id="KW-1185">Reference proteome</keyword>
<protein>
    <submittedName>
        <fullName evidence="2">Uncharacterized protein</fullName>
    </submittedName>
</protein>
<dbReference type="EMBL" id="JAINUG010000133">
    <property type="protein sequence ID" value="KAJ8393811.1"/>
    <property type="molecule type" value="Genomic_DNA"/>
</dbReference>